<gene>
    <name evidence="2" type="ORF">FZ040_08245</name>
</gene>
<dbReference type="InterPro" id="IPR026045">
    <property type="entry name" value="Ferric-bd"/>
</dbReference>
<dbReference type="Gene3D" id="3.40.190.10">
    <property type="entry name" value="Periplasmic binding protein-like II"/>
    <property type="match status" value="2"/>
</dbReference>
<reference evidence="2 3" key="1">
    <citation type="submission" date="2019-08" db="EMBL/GenBank/DDBJ databases">
        <title>Selenomonas sp. mPRGC5 and Selenomonas sp. mPRGC8 isolated from ruminal fluid of dairy goat (Capra hircus).</title>
        <authorList>
            <person name="Poothong S."/>
            <person name="Nuengjamnong C."/>
            <person name="Tanasupawat S."/>
        </authorList>
    </citation>
    <scope>NUCLEOTIDE SEQUENCE [LARGE SCALE GENOMIC DNA]</scope>
    <source>
        <strain evidence="3">mPRGC5</strain>
    </source>
</reference>
<dbReference type="GO" id="GO:0030975">
    <property type="term" value="F:thiamine binding"/>
    <property type="evidence" value="ECO:0007669"/>
    <property type="project" value="TreeGrafter"/>
</dbReference>
<organism evidence="2 3">
    <name type="scientific">Selenomonas ruminis</name>
    <dbReference type="NCBI Taxonomy" id="2593411"/>
    <lineage>
        <taxon>Bacteria</taxon>
        <taxon>Bacillati</taxon>
        <taxon>Bacillota</taxon>
        <taxon>Negativicutes</taxon>
        <taxon>Selenomonadales</taxon>
        <taxon>Selenomonadaceae</taxon>
        <taxon>Selenomonas</taxon>
    </lineage>
</organism>
<dbReference type="AlphaFoldDB" id="A0A5D6W3X4"/>
<dbReference type="SUPFAM" id="SSF53850">
    <property type="entry name" value="Periplasmic binding protein-like II"/>
    <property type="match status" value="1"/>
</dbReference>
<sequence>MGNKKRWRTAMVLLVLVAVLGMCFSWQQLDEPAKAEEDLPQLVIYSPHPLEFTQPLLDEFEKSAGVRVRLVNGGTGKLLQRVREEQENPQADILWGGSVSMIKPDAGLFEEYESVNEAMMRPEFRNREGSLTRFTDVPSVLLVNTDLAGDLPIGGYADLLNPRLRGKIAMADPAVSSSSYEQIINMLYAMGDGNPEQGWEYIRALSANLDGRLLDSSADVYEGVARGRYVVGCTFEEAALTYQRLGAPVRIVYMKEGVISEPDGVYIIRNAKHMAAAKQFVDFITGHGAQSYIARNLHRRSVRKDVAAPEGLQEKDNLVMISADAGDTGEIRQQWLERFRRIFYGTKE</sequence>
<dbReference type="OrthoDB" id="9769319at2"/>
<evidence type="ECO:0000313" key="2">
    <source>
        <dbReference type="EMBL" id="TYZ22627.1"/>
    </source>
</evidence>
<dbReference type="GO" id="GO:0030976">
    <property type="term" value="F:thiamine pyrophosphate binding"/>
    <property type="evidence" value="ECO:0007669"/>
    <property type="project" value="TreeGrafter"/>
</dbReference>
<comment type="caution">
    <text evidence="2">The sequence shown here is derived from an EMBL/GenBank/DDBJ whole genome shotgun (WGS) entry which is preliminary data.</text>
</comment>
<dbReference type="PANTHER" id="PTHR30006">
    <property type="entry name" value="THIAMINE-BINDING PERIPLASMIC PROTEIN-RELATED"/>
    <property type="match status" value="1"/>
</dbReference>
<evidence type="ECO:0000313" key="3">
    <source>
        <dbReference type="Proteomes" id="UP000323646"/>
    </source>
</evidence>
<dbReference type="Proteomes" id="UP000323646">
    <property type="component" value="Unassembled WGS sequence"/>
</dbReference>
<dbReference type="PIRSF" id="PIRSF002825">
    <property type="entry name" value="CfbpA"/>
    <property type="match status" value="1"/>
</dbReference>
<proteinExistence type="predicted"/>
<dbReference type="GO" id="GO:0030288">
    <property type="term" value="C:outer membrane-bounded periplasmic space"/>
    <property type="evidence" value="ECO:0007669"/>
    <property type="project" value="TreeGrafter"/>
</dbReference>
<keyword evidence="1" id="KW-0732">Signal</keyword>
<protein>
    <submittedName>
        <fullName evidence="2">Extracellular solute-binding protein</fullName>
    </submittedName>
</protein>
<dbReference type="EMBL" id="VTOY01000005">
    <property type="protein sequence ID" value="TYZ22627.1"/>
    <property type="molecule type" value="Genomic_DNA"/>
</dbReference>
<keyword evidence="3" id="KW-1185">Reference proteome</keyword>
<dbReference type="CDD" id="cd13546">
    <property type="entry name" value="PBP2_BitB"/>
    <property type="match status" value="1"/>
</dbReference>
<evidence type="ECO:0000256" key="1">
    <source>
        <dbReference type="ARBA" id="ARBA00022729"/>
    </source>
</evidence>
<dbReference type="PANTHER" id="PTHR30006:SF2">
    <property type="entry name" value="ABC TRANSPORTER SUBSTRATE-BINDING PROTEIN"/>
    <property type="match status" value="1"/>
</dbReference>
<name>A0A5D6W3X4_9FIRM</name>
<accession>A0A5D6W3X4</accession>
<dbReference type="GO" id="GO:0015888">
    <property type="term" value="P:thiamine transport"/>
    <property type="evidence" value="ECO:0007669"/>
    <property type="project" value="TreeGrafter"/>
</dbReference>
<dbReference type="RefSeq" id="WP_149171546.1">
    <property type="nucleotide sequence ID" value="NZ_VTOY01000005.1"/>
</dbReference>
<dbReference type="Pfam" id="PF13531">
    <property type="entry name" value="SBP_bac_11"/>
    <property type="match status" value="1"/>
</dbReference>